<dbReference type="PANTHER" id="PTHR43289">
    <property type="entry name" value="MITOGEN-ACTIVATED PROTEIN KINASE KINASE KINASE 20-RELATED"/>
    <property type="match status" value="1"/>
</dbReference>
<keyword evidence="1" id="KW-0808">Transferase</keyword>
<evidence type="ECO:0008006" key="11">
    <source>
        <dbReference type="Google" id="ProtNLM"/>
    </source>
</evidence>
<dbReference type="SUPFAM" id="SSF56112">
    <property type="entry name" value="Protein kinase-like (PK-like)"/>
    <property type="match status" value="1"/>
</dbReference>
<keyword evidence="6" id="KW-0472">Membrane</keyword>
<dbReference type="InterPro" id="IPR003660">
    <property type="entry name" value="HAMP_dom"/>
</dbReference>
<feature type="binding site" evidence="5">
    <location>
        <position position="477"/>
    </location>
    <ligand>
        <name>ATP</name>
        <dbReference type="ChEBI" id="CHEBI:30616"/>
    </ligand>
</feature>
<dbReference type="CDD" id="cd06225">
    <property type="entry name" value="HAMP"/>
    <property type="match status" value="1"/>
</dbReference>
<evidence type="ECO:0000256" key="1">
    <source>
        <dbReference type="ARBA" id="ARBA00022679"/>
    </source>
</evidence>
<dbReference type="EMBL" id="BSDE01000003">
    <property type="protein sequence ID" value="GLH73512.1"/>
    <property type="molecule type" value="Genomic_DNA"/>
</dbReference>
<evidence type="ECO:0000259" key="8">
    <source>
        <dbReference type="PROSITE" id="PS50885"/>
    </source>
</evidence>
<dbReference type="Proteomes" id="UP001165069">
    <property type="component" value="Unassembled WGS sequence"/>
</dbReference>
<comment type="caution">
    <text evidence="9">The sequence shown here is derived from an EMBL/GenBank/DDBJ whole genome shotgun (WGS) entry which is preliminary data.</text>
</comment>
<proteinExistence type="predicted"/>
<evidence type="ECO:0000313" key="10">
    <source>
        <dbReference type="Proteomes" id="UP001165069"/>
    </source>
</evidence>
<protein>
    <recommendedName>
        <fullName evidence="11">Non-specific serine/threonine protein kinase</fullName>
    </recommendedName>
</protein>
<dbReference type="Gene3D" id="6.10.340.10">
    <property type="match status" value="1"/>
</dbReference>
<dbReference type="InterPro" id="IPR011009">
    <property type="entry name" value="Kinase-like_dom_sf"/>
</dbReference>
<keyword evidence="6" id="KW-1133">Transmembrane helix</keyword>
<evidence type="ECO:0000256" key="4">
    <source>
        <dbReference type="ARBA" id="ARBA00022840"/>
    </source>
</evidence>
<evidence type="ECO:0000256" key="6">
    <source>
        <dbReference type="SAM" id="Phobius"/>
    </source>
</evidence>
<dbReference type="SMART" id="SM00304">
    <property type="entry name" value="HAMP"/>
    <property type="match status" value="1"/>
</dbReference>
<dbReference type="SUPFAM" id="SSF158472">
    <property type="entry name" value="HAMP domain-like"/>
    <property type="match status" value="1"/>
</dbReference>
<keyword evidence="2 5" id="KW-0547">Nucleotide-binding</keyword>
<dbReference type="CDD" id="cd14014">
    <property type="entry name" value="STKc_PknB_like"/>
    <property type="match status" value="1"/>
</dbReference>
<reference evidence="9 10" key="1">
    <citation type="journal article" date="2023" name="Antonie Van Leeuwenhoek">
        <title>Mesoterricola silvestris gen. nov., sp. nov., Mesoterricola sediminis sp. nov., Geothrix oryzae sp. nov., Geothrix edaphica sp. nov., Geothrix rubra sp. nov., and Geothrix limicola sp. nov., six novel members of Acidobacteriota isolated from soils.</title>
        <authorList>
            <person name="Itoh H."/>
            <person name="Sugisawa Y."/>
            <person name="Mise K."/>
            <person name="Xu Z."/>
            <person name="Kuniyasu M."/>
            <person name="Ushijima N."/>
            <person name="Kawano K."/>
            <person name="Kobayashi E."/>
            <person name="Shiratori Y."/>
            <person name="Masuda Y."/>
            <person name="Senoo K."/>
        </authorList>
    </citation>
    <scope>NUCLEOTIDE SEQUENCE [LARGE SCALE GENOMIC DNA]</scope>
    <source>
        <strain evidence="9 10">Red804</strain>
    </source>
</reference>
<evidence type="ECO:0000256" key="3">
    <source>
        <dbReference type="ARBA" id="ARBA00022777"/>
    </source>
</evidence>
<dbReference type="PROSITE" id="PS00108">
    <property type="entry name" value="PROTEIN_KINASE_ST"/>
    <property type="match status" value="1"/>
</dbReference>
<gene>
    <name evidence="9" type="ORF">GETHLI_20140</name>
</gene>
<dbReference type="Gene3D" id="3.30.200.20">
    <property type="entry name" value="Phosphorylase Kinase, domain 1"/>
    <property type="match status" value="1"/>
</dbReference>
<keyword evidence="3" id="KW-0418">Kinase</keyword>
<feature type="domain" description="HAMP" evidence="8">
    <location>
        <begin position="336"/>
        <end position="389"/>
    </location>
</feature>
<dbReference type="PANTHER" id="PTHR43289:SF6">
    <property type="entry name" value="SERINE_THREONINE-PROTEIN KINASE NEKL-3"/>
    <property type="match status" value="1"/>
</dbReference>
<evidence type="ECO:0000313" key="9">
    <source>
        <dbReference type="EMBL" id="GLH73512.1"/>
    </source>
</evidence>
<sequence>MQPTMRWYQTLAWTFFIRQAAAILGLLSIILWVAYSEAERGARSTASASLSAGGYVVDRAFEQQGRSMDAGLEVFTQYSGNVALIERSLESGAPSSLIDTLVENLPRLSATIALVVRPDGSVLASTAKGGRQSLPDSGILQMALAPEEAKTVGQAGPFYRGFLRVDWGDHPGLYHAVARPLSSPGGRPLGAMLVGVPVDDRAAEDLRRLAIAGPQKGDPSAHLALLSQFKTLGATFPGAEGLDRLLARDPACLAVRSQVLDGQRSSVLPFRVDGRNYLGMISPLRGVNALDLEMAEVLLMPVDPLLAPFRNLQRAILVVGALGLLGALGLSLRSARKVTAPLKALAEAAGTLAQGEHPDTLALVPTENEVGVLTRTFKSMLAELRAKEDLLALLETTRKGLGAPGAAPADQGPALADTRRLTRNHALVEGAEALPLSFEAGEIFASRYRVESVLGRGGMGVVLKVRDLQLDEDVALKVVRAGLASNPAFLDMLKQEIRLARKITHRYVLRTHDFGEFEGVPFVTMEYLKGITLRSLLDGRGRLPLQLVLRIARQVAEGLEAAHAVGVVHRDIKPANVLFDVRGDAKIMDFGLAAPVAATMGKEAGDLIGSPRYMSPEQILGDAVDARTDLYALGIMLFELCSGLAPYDSPRINDLLRLHLEAPVPSLGEAMPELPFELSALVGRLMAKQRGDRPQSAAEVVEILKLVAAGGATSLA</sequence>
<dbReference type="InterPro" id="IPR017441">
    <property type="entry name" value="Protein_kinase_ATP_BS"/>
</dbReference>
<keyword evidence="6" id="KW-0812">Transmembrane</keyword>
<evidence type="ECO:0000256" key="5">
    <source>
        <dbReference type="PROSITE-ProRule" id="PRU10141"/>
    </source>
</evidence>
<dbReference type="PROSITE" id="PS00107">
    <property type="entry name" value="PROTEIN_KINASE_ATP"/>
    <property type="match status" value="1"/>
</dbReference>
<dbReference type="PROSITE" id="PS50885">
    <property type="entry name" value="HAMP"/>
    <property type="match status" value="1"/>
</dbReference>
<feature type="domain" description="Protein kinase" evidence="7">
    <location>
        <begin position="448"/>
        <end position="707"/>
    </location>
</feature>
<dbReference type="Pfam" id="PF00069">
    <property type="entry name" value="Pkinase"/>
    <property type="match status" value="1"/>
</dbReference>
<dbReference type="Pfam" id="PF00672">
    <property type="entry name" value="HAMP"/>
    <property type="match status" value="1"/>
</dbReference>
<evidence type="ECO:0000259" key="7">
    <source>
        <dbReference type="PROSITE" id="PS50011"/>
    </source>
</evidence>
<accession>A0ABQ5QFT2</accession>
<evidence type="ECO:0000256" key="2">
    <source>
        <dbReference type="ARBA" id="ARBA00022741"/>
    </source>
</evidence>
<name>A0ABQ5QFT2_9BACT</name>
<keyword evidence="4 5" id="KW-0067">ATP-binding</keyword>
<dbReference type="PROSITE" id="PS50011">
    <property type="entry name" value="PROTEIN_KINASE_DOM"/>
    <property type="match status" value="1"/>
</dbReference>
<keyword evidence="10" id="KW-1185">Reference proteome</keyword>
<dbReference type="Gene3D" id="1.10.510.10">
    <property type="entry name" value="Transferase(Phosphotransferase) domain 1"/>
    <property type="match status" value="1"/>
</dbReference>
<dbReference type="InterPro" id="IPR000719">
    <property type="entry name" value="Prot_kinase_dom"/>
</dbReference>
<feature type="transmembrane region" description="Helical" evidence="6">
    <location>
        <begin position="12"/>
        <end position="35"/>
    </location>
</feature>
<dbReference type="InterPro" id="IPR008271">
    <property type="entry name" value="Ser/Thr_kinase_AS"/>
</dbReference>
<organism evidence="9 10">
    <name type="scientific">Geothrix limicola</name>
    <dbReference type="NCBI Taxonomy" id="2927978"/>
    <lineage>
        <taxon>Bacteria</taxon>
        <taxon>Pseudomonadati</taxon>
        <taxon>Acidobacteriota</taxon>
        <taxon>Holophagae</taxon>
        <taxon>Holophagales</taxon>
        <taxon>Holophagaceae</taxon>
        <taxon>Geothrix</taxon>
    </lineage>
</organism>
<dbReference type="SMART" id="SM00220">
    <property type="entry name" value="S_TKc"/>
    <property type="match status" value="1"/>
</dbReference>